<evidence type="ECO:0000256" key="3">
    <source>
        <dbReference type="ARBA" id="ARBA00023157"/>
    </source>
</evidence>
<dbReference type="PANTHER" id="PTHR42852:SF6">
    <property type="entry name" value="THIOL:DISULFIDE INTERCHANGE PROTEIN DSBE"/>
    <property type="match status" value="1"/>
</dbReference>
<evidence type="ECO:0000256" key="4">
    <source>
        <dbReference type="ARBA" id="ARBA00023284"/>
    </source>
</evidence>
<feature type="chain" id="PRO_5045303852" description="Thioredoxin domain-containing protein" evidence="5">
    <location>
        <begin position="23"/>
        <end position="343"/>
    </location>
</feature>
<dbReference type="PANTHER" id="PTHR42852">
    <property type="entry name" value="THIOL:DISULFIDE INTERCHANGE PROTEIN DSBE"/>
    <property type="match status" value="1"/>
</dbReference>
<dbReference type="Proteomes" id="UP000198381">
    <property type="component" value="Unassembled WGS sequence"/>
</dbReference>
<dbReference type="Gene3D" id="3.40.30.10">
    <property type="entry name" value="Glutaredoxin"/>
    <property type="match status" value="1"/>
</dbReference>
<dbReference type="InterPro" id="IPR036249">
    <property type="entry name" value="Thioredoxin-like_sf"/>
</dbReference>
<dbReference type="EMBL" id="MUHD01000052">
    <property type="protein sequence ID" value="OXB00221.1"/>
    <property type="molecule type" value="Genomic_DNA"/>
</dbReference>
<gene>
    <name evidence="7" type="ORF">B0A81_21010</name>
</gene>
<accession>A0ABX4CNP1</accession>
<sequence length="343" mass="39524">MKKWYYLGIVTLVLNLSTFAQKATTDYVRLFGKITEKNSDSLIVFKGRTKIKRINVNKDGAFADTLRVKEGFYGIFDGREQGFFYFKNGYDLKITFDTKQWDETMDFKGEGEIPNKYLFRKALYSEKATADKSIFKLDNDEFMKKIDEIVAGYQKILKETKGLDASFVALEEKDFEDFKKSSVDRYNKTTGLKKHQDKILPKGMVSPKFVNFENFKGGTTSLDDLKGKFVYIDLWATWCGPCKKEIPFLKDLEKEFHGQNISFVSISVDRVKDHDKWKKMVADLQLTGVQLFANGDTSFEKAYEVSGIPRFILLDPQGNIVDPNALRPSDEGIRKWFKEVGVK</sequence>
<dbReference type="InterPro" id="IPR000866">
    <property type="entry name" value="AhpC/TSA"/>
</dbReference>
<reference evidence="7 8" key="1">
    <citation type="submission" date="2016-11" db="EMBL/GenBank/DDBJ databases">
        <title>Whole genomes of Flavobacteriaceae.</title>
        <authorList>
            <person name="Stine C."/>
            <person name="Li C."/>
            <person name="Tadesse D."/>
        </authorList>
    </citation>
    <scope>NUCLEOTIDE SEQUENCE [LARGE SCALE GENOMIC DNA]</scope>
    <source>
        <strain evidence="7 8">CCUG 60112</strain>
    </source>
</reference>
<comment type="caution">
    <text evidence="7">The sequence shown here is derived from an EMBL/GenBank/DDBJ whole genome shotgun (WGS) entry which is preliminary data.</text>
</comment>
<organism evidence="7 8">
    <name type="scientific">Flavobacterium plurextorum</name>
    <dbReference type="NCBI Taxonomy" id="1114867"/>
    <lineage>
        <taxon>Bacteria</taxon>
        <taxon>Pseudomonadati</taxon>
        <taxon>Bacteroidota</taxon>
        <taxon>Flavobacteriia</taxon>
        <taxon>Flavobacteriales</taxon>
        <taxon>Flavobacteriaceae</taxon>
        <taxon>Flavobacterium</taxon>
    </lineage>
</organism>
<dbReference type="SUPFAM" id="SSF52833">
    <property type="entry name" value="Thioredoxin-like"/>
    <property type="match status" value="1"/>
</dbReference>
<dbReference type="Pfam" id="PF00578">
    <property type="entry name" value="AhpC-TSA"/>
    <property type="match status" value="1"/>
</dbReference>
<feature type="signal peptide" evidence="5">
    <location>
        <begin position="1"/>
        <end position="22"/>
    </location>
</feature>
<evidence type="ECO:0000259" key="6">
    <source>
        <dbReference type="PROSITE" id="PS51352"/>
    </source>
</evidence>
<evidence type="ECO:0000313" key="8">
    <source>
        <dbReference type="Proteomes" id="UP000198381"/>
    </source>
</evidence>
<dbReference type="PROSITE" id="PS51352">
    <property type="entry name" value="THIOREDOXIN_2"/>
    <property type="match status" value="1"/>
</dbReference>
<dbReference type="InterPro" id="IPR050553">
    <property type="entry name" value="Thioredoxin_ResA/DsbE_sf"/>
</dbReference>
<evidence type="ECO:0000256" key="5">
    <source>
        <dbReference type="SAM" id="SignalP"/>
    </source>
</evidence>
<name>A0ABX4CNP1_9FLAO</name>
<proteinExistence type="predicted"/>
<dbReference type="CDD" id="cd02966">
    <property type="entry name" value="TlpA_like_family"/>
    <property type="match status" value="1"/>
</dbReference>
<dbReference type="RefSeq" id="WP_089059835.1">
    <property type="nucleotide sequence ID" value="NZ_MUHD01000052.1"/>
</dbReference>
<keyword evidence="4" id="KW-0676">Redox-active center</keyword>
<comment type="subcellular location">
    <subcellularLocation>
        <location evidence="1">Cell envelope</location>
    </subcellularLocation>
</comment>
<keyword evidence="8" id="KW-1185">Reference proteome</keyword>
<keyword evidence="2" id="KW-0201">Cytochrome c-type biogenesis</keyword>
<evidence type="ECO:0000256" key="2">
    <source>
        <dbReference type="ARBA" id="ARBA00022748"/>
    </source>
</evidence>
<feature type="domain" description="Thioredoxin" evidence="6">
    <location>
        <begin position="200"/>
        <end position="342"/>
    </location>
</feature>
<evidence type="ECO:0000313" key="7">
    <source>
        <dbReference type="EMBL" id="OXB00221.1"/>
    </source>
</evidence>
<dbReference type="InterPro" id="IPR013766">
    <property type="entry name" value="Thioredoxin_domain"/>
</dbReference>
<protein>
    <recommendedName>
        <fullName evidence="6">Thioredoxin domain-containing protein</fullName>
    </recommendedName>
</protein>
<evidence type="ECO:0000256" key="1">
    <source>
        <dbReference type="ARBA" id="ARBA00004196"/>
    </source>
</evidence>
<keyword evidence="3" id="KW-1015">Disulfide bond</keyword>
<keyword evidence="5" id="KW-0732">Signal</keyword>